<dbReference type="GO" id="GO:0055085">
    <property type="term" value="P:transmembrane transport"/>
    <property type="evidence" value="ECO:0007669"/>
    <property type="project" value="InterPro"/>
</dbReference>
<evidence type="ECO:0000313" key="10">
    <source>
        <dbReference type="Proteomes" id="UP000250079"/>
    </source>
</evidence>
<feature type="transmembrane region" description="Helical" evidence="7">
    <location>
        <begin position="355"/>
        <end position="379"/>
    </location>
</feature>
<evidence type="ECO:0000256" key="7">
    <source>
        <dbReference type="SAM" id="Phobius"/>
    </source>
</evidence>
<feature type="transmembrane region" description="Helical" evidence="7">
    <location>
        <begin position="521"/>
        <end position="543"/>
    </location>
</feature>
<feature type="transmembrane region" description="Helical" evidence="7">
    <location>
        <begin position="12"/>
        <end position="37"/>
    </location>
</feature>
<feature type="transmembrane region" description="Helical" evidence="7">
    <location>
        <begin position="420"/>
        <end position="441"/>
    </location>
</feature>
<dbReference type="PROSITE" id="PS50928">
    <property type="entry name" value="ABC_TM1"/>
    <property type="match status" value="2"/>
</dbReference>
<dbReference type="Proteomes" id="UP000250079">
    <property type="component" value="Chromosome"/>
</dbReference>
<dbReference type="InterPro" id="IPR035906">
    <property type="entry name" value="MetI-like_sf"/>
</dbReference>
<feature type="transmembrane region" description="Helical" evidence="7">
    <location>
        <begin position="57"/>
        <end position="86"/>
    </location>
</feature>
<feature type="transmembrane region" description="Helical" evidence="7">
    <location>
        <begin position="477"/>
        <end position="501"/>
    </location>
</feature>
<evidence type="ECO:0000313" key="9">
    <source>
        <dbReference type="EMBL" id="ASJ76400.1"/>
    </source>
</evidence>
<dbReference type="PANTHER" id="PTHR30183:SF6">
    <property type="entry name" value="INNER MEMBRANE ABC TRANSPORTER PERMEASE PROTEIN YNJC"/>
    <property type="match status" value="1"/>
</dbReference>
<feature type="transmembrane region" description="Helical" evidence="7">
    <location>
        <begin position="149"/>
        <end position="175"/>
    </location>
</feature>
<sequence>MSVAGQLLLRAMAWLLIGLFLLPVVLGLGGTLLPALGLAPTLAPGNGFAQILSDPRFVPALICSLSTGLISTFLVLGMTLLTLVCVHGTRWWTWLGAAMPPILAVPHAAIAIGLIFLLSPSGALVRLVSPELTGWLRPPTDWVVPDAGGWTLIIGLVIKETPFLLLAAAAQLPALNVDASLRIGRTLGYAPARCWSRLILPRLYPRIRLTLIIILAFNLTVVDMAVLLGPGNPPTLAVLLMSLVNDPGSRAAASAGAVLLAMLVVICFLGMWMLECLMAFIAKRRRQSGVRGHGITLFRRLGMSAMVLILLTSLSSLALLLVWSFTRRWRFPDAWPSQWTLTNWSSRADVLLQPAWTTLTIAVTTLLLALLSAIAWLELERRSLVPRLDGIWFVPLLIPQVSLLFGWQAVTLWAGIDGQWWTVVFTHWLYTLPYVILILAVPWRELAPEWGYAAQALGAGYWRVLWCIRLPMLRRPLCQASAVAIAVSVAQYLPTLLMGAGRHPTLATELVTSFGGVDRRMIAALAVLQSLLPLLAFVFALIYPRWRQLRVARQKNPSSNRAPVR</sequence>
<dbReference type="Gene3D" id="1.10.3720.10">
    <property type="entry name" value="MetI-like"/>
    <property type="match status" value="2"/>
</dbReference>
<feature type="domain" description="ABC transmembrane type-1" evidence="8">
    <location>
        <begin position="61"/>
        <end position="270"/>
    </location>
</feature>
<evidence type="ECO:0000256" key="6">
    <source>
        <dbReference type="ARBA" id="ARBA00023136"/>
    </source>
</evidence>
<dbReference type="SUPFAM" id="SSF161098">
    <property type="entry name" value="MetI-like"/>
    <property type="match status" value="2"/>
</dbReference>
<feature type="domain" description="ABC transmembrane type-1" evidence="8">
    <location>
        <begin position="355"/>
        <end position="543"/>
    </location>
</feature>
<dbReference type="RefSeq" id="WP_088921174.1">
    <property type="nucleotide sequence ID" value="NZ_CP018632.1"/>
</dbReference>
<keyword evidence="4 7" id="KW-0812">Transmembrane</keyword>
<evidence type="ECO:0000256" key="3">
    <source>
        <dbReference type="ARBA" id="ARBA00022475"/>
    </source>
</evidence>
<dbReference type="InterPro" id="IPR000515">
    <property type="entry name" value="MetI-like"/>
</dbReference>
<proteinExistence type="predicted"/>
<dbReference type="PANTHER" id="PTHR30183">
    <property type="entry name" value="MOLYBDENUM TRANSPORT SYSTEM PERMEASE PROTEIN MODB"/>
    <property type="match status" value="1"/>
</dbReference>
<evidence type="ECO:0000256" key="2">
    <source>
        <dbReference type="ARBA" id="ARBA00022448"/>
    </source>
</evidence>
<keyword evidence="10" id="KW-1185">Reference proteome</keyword>
<feature type="transmembrane region" description="Helical" evidence="7">
    <location>
        <begin position="301"/>
        <end position="325"/>
    </location>
</feature>
<feature type="transmembrane region" description="Helical" evidence="7">
    <location>
        <begin position="391"/>
        <end position="414"/>
    </location>
</feature>
<comment type="subcellular location">
    <subcellularLocation>
        <location evidence="1">Cell membrane</location>
        <topology evidence="1">Multi-pass membrane protein</topology>
    </subcellularLocation>
</comment>
<dbReference type="EMBL" id="CP018632">
    <property type="protein sequence ID" value="ASJ76400.1"/>
    <property type="molecule type" value="Genomic_DNA"/>
</dbReference>
<dbReference type="AlphaFoldDB" id="A0A2Z2P4M1"/>
<keyword evidence="3" id="KW-1003">Cell membrane</keyword>
<evidence type="ECO:0000256" key="4">
    <source>
        <dbReference type="ARBA" id="ARBA00022692"/>
    </source>
</evidence>
<protein>
    <submittedName>
        <fullName evidence="9">Inner membrane ABC transporter permease protein YnjC</fullName>
    </submittedName>
</protein>
<evidence type="ECO:0000259" key="8">
    <source>
        <dbReference type="PROSITE" id="PS50928"/>
    </source>
</evidence>
<keyword evidence="6 7" id="KW-0472">Membrane</keyword>
<dbReference type="KEGG" id="gai:IMCC3135_31765"/>
<name>A0A2Z2P4M1_9GAMM</name>
<organism evidence="9 10">
    <name type="scientific">Granulosicoccus antarcticus IMCC3135</name>
    <dbReference type="NCBI Taxonomy" id="1192854"/>
    <lineage>
        <taxon>Bacteria</taxon>
        <taxon>Pseudomonadati</taxon>
        <taxon>Pseudomonadota</taxon>
        <taxon>Gammaproteobacteria</taxon>
        <taxon>Chromatiales</taxon>
        <taxon>Granulosicoccaceae</taxon>
        <taxon>Granulosicoccus</taxon>
    </lineage>
</organism>
<reference evidence="9 10" key="1">
    <citation type="submission" date="2016-12" db="EMBL/GenBank/DDBJ databases">
        <authorList>
            <person name="Song W.-J."/>
            <person name="Kurnit D.M."/>
        </authorList>
    </citation>
    <scope>NUCLEOTIDE SEQUENCE [LARGE SCALE GENOMIC DNA]</scope>
    <source>
        <strain evidence="9 10">IMCC3135</strain>
    </source>
</reference>
<dbReference type="GO" id="GO:0005886">
    <property type="term" value="C:plasma membrane"/>
    <property type="evidence" value="ECO:0007669"/>
    <property type="project" value="UniProtKB-SubCell"/>
</dbReference>
<evidence type="ECO:0000256" key="1">
    <source>
        <dbReference type="ARBA" id="ARBA00004651"/>
    </source>
</evidence>
<feature type="transmembrane region" description="Helical" evidence="7">
    <location>
        <begin position="251"/>
        <end position="280"/>
    </location>
</feature>
<evidence type="ECO:0000256" key="5">
    <source>
        <dbReference type="ARBA" id="ARBA00022989"/>
    </source>
</evidence>
<dbReference type="CDD" id="cd06261">
    <property type="entry name" value="TM_PBP2"/>
    <property type="match status" value="1"/>
</dbReference>
<accession>A0A2Z2P4M1</accession>
<gene>
    <name evidence="9" type="primary">ynjC</name>
    <name evidence="9" type="ORF">IMCC3135_31765</name>
</gene>
<keyword evidence="2" id="KW-0813">Transport</keyword>
<feature type="transmembrane region" description="Helical" evidence="7">
    <location>
        <begin position="209"/>
        <end position="231"/>
    </location>
</feature>
<dbReference type="OrthoDB" id="7852521at2"/>
<keyword evidence="5 7" id="KW-1133">Transmembrane helix</keyword>